<dbReference type="Proteomes" id="UP000696573">
    <property type="component" value="Unassembled WGS sequence"/>
</dbReference>
<dbReference type="SUPFAM" id="SSF52540">
    <property type="entry name" value="P-loop containing nucleoside triphosphate hydrolases"/>
    <property type="match status" value="1"/>
</dbReference>
<organism evidence="1 2">
    <name type="scientific">Clonostachys rhizophaga</name>
    <dbReference type="NCBI Taxonomy" id="160324"/>
    <lineage>
        <taxon>Eukaryota</taxon>
        <taxon>Fungi</taxon>
        <taxon>Dikarya</taxon>
        <taxon>Ascomycota</taxon>
        <taxon>Pezizomycotina</taxon>
        <taxon>Sordariomycetes</taxon>
        <taxon>Hypocreomycetidae</taxon>
        <taxon>Hypocreales</taxon>
        <taxon>Bionectriaceae</taxon>
        <taxon>Clonostachys</taxon>
    </lineage>
</organism>
<dbReference type="EMBL" id="CABFNQ020000718">
    <property type="protein sequence ID" value="CAH0026192.1"/>
    <property type="molecule type" value="Genomic_DNA"/>
</dbReference>
<dbReference type="OrthoDB" id="1577640at2759"/>
<dbReference type="GO" id="GO:0009116">
    <property type="term" value="P:nucleoside metabolic process"/>
    <property type="evidence" value="ECO:0007669"/>
    <property type="project" value="InterPro"/>
</dbReference>
<dbReference type="InterPro" id="IPR027417">
    <property type="entry name" value="P-loop_NTPase"/>
</dbReference>
<sequence>MQGAGVQIGSSSCLVIKAACDYADSHKKKDFQEYAAGVAASAAKAVLQWYSPETEDDETNWFRVENVIFRSFPPTETWSDDRGLLQTMAEHCFNKRQRLPKPGTVLLIQGSHGLGKTELCRVFAKRFRSRYRAVWMINAGTAFDLELGLRTIASEDLKIALNTQGSTQSETDDLTGLIGVVKAQLENEEKTWLLGRL</sequence>
<dbReference type="Gene3D" id="3.40.50.1580">
    <property type="entry name" value="Nucleoside phosphorylase domain"/>
    <property type="match status" value="1"/>
</dbReference>
<proteinExistence type="predicted"/>
<dbReference type="AlphaFoldDB" id="A0A9N9VH81"/>
<dbReference type="Gene3D" id="3.40.50.300">
    <property type="entry name" value="P-loop containing nucleotide triphosphate hydrolases"/>
    <property type="match status" value="1"/>
</dbReference>
<reference evidence="1" key="1">
    <citation type="submission" date="2021-10" db="EMBL/GenBank/DDBJ databases">
        <authorList>
            <person name="Piombo E."/>
        </authorList>
    </citation>
    <scope>NUCLEOTIDE SEQUENCE</scope>
</reference>
<accession>A0A9N9VH81</accession>
<comment type="caution">
    <text evidence="1">The sequence shown here is derived from an EMBL/GenBank/DDBJ whole genome shotgun (WGS) entry which is preliminary data.</text>
</comment>
<name>A0A9N9VH81_9HYPO</name>
<dbReference type="InterPro" id="IPR035994">
    <property type="entry name" value="Nucleoside_phosphorylase_sf"/>
</dbReference>
<keyword evidence="2" id="KW-1185">Reference proteome</keyword>
<evidence type="ECO:0000313" key="2">
    <source>
        <dbReference type="Proteomes" id="UP000696573"/>
    </source>
</evidence>
<gene>
    <name evidence="1" type="ORF">CRHIZ90672A_00013958</name>
</gene>
<protein>
    <submittedName>
        <fullName evidence="1">Uncharacterized protein</fullName>
    </submittedName>
</protein>
<dbReference type="SUPFAM" id="SSF53167">
    <property type="entry name" value="Purine and uridine phosphorylases"/>
    <property type="match status" value="1"/>
</dbReference>
<evidence type="ECO:0000313" key="1">
    <source>
        <dbReference type="EMBL" id="CAH0026192.1"/>
    </source>
</evidence>
<dbReference type="GO" id="GO:0003824">
    <property type="term" value="F:catalytic activity"/>
    <property type="evidence" value="ECO:0007669"/>
    <property type="project" value="InterPro"/>
</dbReference>